<accession>A0A124H4N7</accession>
<evidence type="ECO:0000313" key="9">
    <source>
        <dbReference type="Proteomes" id="UP000054024"/>
    </source>
</evidence>
<feature type="transmembrane region" description="Helical" evidence="6">
    <location>
        <begin position="183"/>
        <end position="201"/>
    </location>
</feature>
<evidence type="ECO:0000256" key="3">
    <source>
        <dbReference type="ARBA" id="ARBA00022989"/>
    </source>
</evidence>
<sequence length="263" mass="28065">MSTLSLALHDSSTMLRRNLRHATRNPSTLLGSVVMPCVLMLLFVFAFGGTMGNGLGGAAQGIDYVDYLAPGIFLLALTVGAMGTSIAVAVDMTKGIINRFRTMAISRASVLTGHVVGSVIQSMVSIVVVIGIALAVGFRPTAGVLGWLAAFGLMALVSFALTWVAVGFGLLAKTVDSASNMPMILQVLPFLSSTFVPAESMSSGLRWFSENEPFTPITDTLRNLLLDRPVGNDWIIGVAWCLGIALVGYLWSKKLYKRDPRHT</sequence>
<dbReference type="Pfam" id="PF01061">
    <property type="entry name" value="ABC2_membrane"/>
    <property type="match status" value="1"/>
</dbReference>
<feature type="transmembrane region" description="Helical" evidence="6">
    <location>
        <begin position="27"/>
        <end position="47"/>
    </location>
</feature>
<evidence type="ECO:0000259" key="7">
    <source>
        <dbReference type="PROSITE" id="PS51012"/>
    </source>
</evidence>
<dbReference type="RefSeq" id="WP_062148187.1">
    <property type="nucleotide sequence ID" value="NZ_KQ947986.1"/>
</dbReference>
<dbReference type="GO" id="GO:0140359">
    <property type="term" value="F:ABC-type transporter activity"/>
    <property type="evidence" value="ECO:0007669"/>
    <property type="project" value="InterPro"/>
</dbReference>
<keyword evidence="9" id="KW-1185">Reference proteome</keyword>
<keyword evidence="5" id="KW-0046">Antibiotic resistance</keyword>
<dbReference type="PANTHER" id="PTHR43229:SF2">
    <property type="entry name" value="NODULATION PROTEIN J"/>
    <property type="match status" value="1"/>
</dbReference>
<feature type="domain" description="ABC transmembrane type-2" evidence="7">
    <location>
        <begin position="27"/>
        <end position="259"/>
    </location>
</feature>
<keyword evidence="4 6" id="KW-0472">Membrane</keyword>
<evidence type="ECO:0000256" key="1">
    <source>
        <dbReference type="ARBA" id="ARBA00004141"/>
    </source>
</evidence>
<comment type="subcellular location">
    <subcellularLocation>
        <location evidence="6">Cell membrane</location>
        <topology evidence="6">Multi-pass membrane protein</topology>
    </subcellularLocation>
    <subcellularLocation>
        <location evidence="1">Membrane</location>
        <topology evidence="1">Multi-pass membrane protein</topology>
    </subcellularLocation>
</comment>
<feature type="transmembrane region" description="Helical" evidence="6">
    <location>
        <begin position="111"/>
        <end position="138"/>
    </location>
</feature>
<keyword evidence="2 6" id="KW-0812">Transmembrane</keyword>
<dbReference type="GO" id="GO:0046677">
    <property type="term" value="P:response to antibiotic"/>
    <property type="evidence" value="ECO:0007669"/>
    <property type="project" value="UniProtKB-KW"/>
</dbReference>
<evidence type="ECO:0000256" key="2">
    <source>
        <dbReference type="ARBA" id="ARBA00022692"/>
    </source>
</evidence>
<evidence type="ECO:0000313" key="8">
    <source>
        <dbReference type="EMBL" id="KUM78485.1"/>
    </source>
</evidence>
<dbReference type="OrthoDB" id="670210at2"/>
<dbReference type="GO" id="GO:0043190">
    <property type="term" value="C:ATP-binding cassette (ABC) transporter complex"/>
    <property type="evidence" value="ECO:0007669"/>
    <property type="project" value="InterPro"/>
</dbReference>
<evidence type="ECO:0000256" key="5">
    <source>
        <dbReference type="ARBA" id="ARBA00023251"/>
    </source>
</evidence>
<comment type="similarity">
    <text evidence="6">Belongs to the ABC-2 integral membrane protein family.</text>
</comment>
<dbReference type="InterPro" id="IPR000412">
    <property type="entry name" value="ABC_2_transport"/>
</dbReference>
<dbReference type="EMBL" id="LMWJ01000007">
    <property type="protein sequence ID" value="KUM78485.1"/>
    <property type="molecule type" value="Genomic_DNA"/>
</dbReference>
<keyword evidence="3 6" id="KW-1133">Transmembrane helix</keyword>
<dbReference type="InterPro" id="IPR013525">
    <property type="entry name" value="ABC2_TM"/>
</dbReference>
<dbReference type="AlphaFoldDB" id="A0A124H4N7"/>
<dbReference type="PIRSF" id="PIRSF006648">
    <property type="entry name" value="DrrB"/>
    <property type="match status" value="1"/>
</dbReference>
<dbReference type="InterPro" id="IPR051784">
    <property type="entry name" value="Nod_factor_ABC_transporter"/>
</dbReference>
<comment type="caution">
    <text evidence="8">The sequence shown here is derived from an EMBL/GenBank/DDBJ whole genome shotgun (WGS) entry which is preliminary data.</text>
</comment>
<keyword evidence="6" id="KW-0813">Transport</keyword>
<gene>
    <name evidence="8" type="ORF">AQI70_13575</name>
</gene>
<feature type="transmembrane region" description="Helical" evidence="6">
    <location>
        <begin position="234"/>
        <end position="252"/>
    </location>
</feature>
<name>A0A124H4N7_9ACTN</name>
<organism evidence="8 9">
    <name type="scientific">Streptomyces curacoi</name>
    <dbReference type="NCBI Taxonomy" id="146536"/>
    <lineage>
        <taxon>Bacteria</taxon>
        <taxon>Bacillati</taxon>
        <taxon>Actinomycetota</taxon>
        <taxon>Actinomycetes</taxon>
        <taxon>Kitasatosporales</taxon>
        <taxon>Streptomycetaceae</taxon>
        <taxon>Streptomyces</taxon>
    </lineage>
</organism>
<evidence type="ECO:0000256" key="4">
    <source>
        <dbReference type="ARBA" id="ARBA00023136"/>
    </source>
</evidence>
<proteinExistence type="inferred from homology"/>
<keyword evidence="6" id="KW-1003">Cell membrane</keyword>
<feature type="transmembrane region" description="Helical" evidence="6">
    <location>
        <begin position="144"/>
        <end position="171"/>
    </location>
</feature>
<dbReference type="PROSITE" id="PS51012">
    <property type="entry name" value="ABC_TM2"/>
    <property type="match status" value="1"/>
</dbReference>
<reference evidence="8 9" key="1">
    <citation type="submission" date="2015-10" db="EMBL/GenBank/DDBJ databases">
        <title>Draft genome sequence of Streptomyces curacoi DSM 40107, type strain for the species Streptomyces curacoi.</title>
        <authorList>
            <person name="Ruckert C."/>
            <person name="Winkler A."/>
            <person name="Kalinowski J."/>
            <person name="Kampfer P."/>
            <person name="Glaeser S."/>
        </authorList>
    </citation>
    <scope>NUCLEOTIDE SEQUENCE [LARGE SCALE GENOMIC DNA]</scope>
    <source>
        <strain evidence="8 9">DSM 40107</strain>
    </source>
</reference>
<dbReference type="Proteomes" id="UP000054024">
    <property type="component" value="Unassembled WGS sequence"/>
</dbReference>
<dbReference type="STRING" id="146536.AQI70_13575"/>
<dbReference type="InterPro" id="IPR047817">
    <property type="entry name" value="ABC2_TM_bact-type"/>
</dbReference>
<feature type="transmembrane region" description="Helical" evidence="6">
    <location>
        <begin position="67"/>
        <end position="90"/>
    </location>
</feature>
<evidence type="ECO:0000256" key="6">
    <source>
        <dbReference type="RuleBase" id="RU361157"/>
    </source>
</evidence>
<dbReference type="PANTHER" id="PTHR43229">
    <property type="entry name" value="NODULATION PROTEIN J"/>
    <property type="match status" value="1"/>
</dbReference>
<protein>
    <recommendedName>
        <fullName evidence="6">Transport permease protein</fullName>
    </recommendedName>
</protein>